<dbReference type="EMBL" id="VIAR01000001">
    <property type="protein sequence ID" value="TQD40818.1"/>
    <property type="molecule type" value="Genomic_DNA"/>
</dbReference>
<dbReference type="InterPro" id="IPR025634">
    <property type="entry name" value="DUF4292"/>
</dbReference>
<dbReference type="Gene3D" id="2.50.20.10">
    <property type="entry name" value="Lipoprotein localisation LolA/LolB/LppX"/>
    <property type="match status" value="1"/>
</dbReference>
<organism evidence="1 2">
    <name type="scientific">Haloflavibacter putidus</name>
    <dbReference type="NCBI Taxonomy" id="2576776"/>
    <lineage>
        <taxon>Bacteria</taxon>
        <taxon>Pseudomonadati</taxon>
        <taxon>Bacteroidota</taxon>
        <taxon>Flavobacteriia</taxon>
        <taxon>Flavobacteriales</taxon>
        <taxon>Flavobacteriaceae</taxon>
        <taxon>Haloflavibacter</taxon>
    </lineage>
</organism>
<dbReference type="Pfam" id="PF14125">
    <property type="entry name" value="DUF4292"/>
    <property type="match status" value="1"/>
</dbReference>
<dbReference type="OrthoDB" id="849114at2"/>
<dbReference type="Proteomes" id="UP000317169">
    <property type="component" value="Unassembled WGS sequence"/>
</dbReference>
<comment type="caution">
    <text evidence="1">The sequence shown here is derived from an EMBL/GenBank/DDBJ whole genome shotgun (WGS) entry which is preliminary data.</text>
</comment>
<accession>A0A507ZYN2</accession>
<dbReference type="AlphaFoldDB" id="A0A507ZYN2"/>
<name>A0A507ZYN2_9FLAO</name>
<sequence length="242" mass="27262">MSCGSGKSLTTASGEKLSAKTLIKKHKAAEPDFKTLYAKLRGSYHTKDETQSIGVSMRMEKDKAIWLSAKLAGIIPLAKVYITPERVQYYEKINGTYFDGDFALLSKWLGTDLDYDKVQNLLLGQSIYPLEKNGYSISNSASGYQLKKEKEEAGLLIQFLLDPGNFTIKGTQLLNEEENKSLTLTYSEYKAVKQQLLPKEINIIVNQAAKNTRINIQYRSVELDVPVDFPFKIPNGYEEIEL</sequence>
<protein>
    <submittedName>
        <fullName evidence="1">DUF4292 domain-containing protein</fullName>
    </submittedName>
</protein>
<evidence type="ECO:0000313" key="2">
    <source>
        <dbReference type="Proteomes" id="UP000317169"/>
    </source>
</evidence>
<evidence type="ECO:0000313" key="1">
    <source>
        <dbReference type="EMBL" id="TQD40818.1"/>
    </source>
</evidence>
<reference evidence="1 2" key="1">
    <citation type="submission" date="2019-06" db="EMBL/GenBank/DDBJ databases">
        <title>Flavibacter putida gen. nov., sp. nov., a novel marine bacterium of the family Flavobacteriaceae isolated from coastal seawater.</title>
        <authorList>
            <person name="Feng X."/>
        </authorList>
    </citation>
    <scope>NUCLEOTIDE SEQUENCE [LARGE SCALE GENOMIC DNA]</scope>
    <source>
        <strain evidence="1 2">PLHSN227</strain>
    </source>
</reference>
<gene>
    <name evidence="1" type="ORF">FKR84_02115</name>
</gene>
<proteinExistence type="predicted"/>
<keyword evidence="2" id="KW-1185">Reference proteome</keyword>